<proteinExistence type="predicted"/>
<dbReference type="PANTHER" id="PTHR43544">
    <property type="entry name" value="SHORT-CHAIN DEHYDROGENASE/REDUCTASE"/>
    <property type="match status" value="1"/>
</dbReference>
<evidence type="ECO:0000313" key="3">
    <source>
        <dbReference type="Proteomes" id="UP000249248"/>
    </source>
</evidence>
<dbReference type="RefSeq" id="WP_111062242.1">
    <property type="nucleotide sequence ID" value="NZ_JBHUCU010000002.1"/>
</dbReference>
<dbReference type="CDD" id="cd05233">
    <property type="entry name" value="SDR_c"/>
    <property type="match status" value="1"/>
</dbReference>
<dbReference type="Gene3D" id="3.40.50.720">
    <property type="entry name" value="NAD(P)-binding Rossmann-like Domain"/>
    <property type="match status" value="2"/>
</dbReference>
<dbReference type="Pfam" id="PF00106">
    <property type="entry name" value="adh_short"/>
    <property type="match status" value="1"/>
</dbReference>
<protein>
    <submittedName>
        <fullName evidence="2">Oxidoreductase</fullName>
    </submittedName>
</protein>
<evidence type="ECO:0000313" key="2">
    <source>
        <dbReference type="EMBL" id="PZE18089.1"/>
    </source>
</evidence>
<feature type="compositionally biased region" description="Basic and acidic residues" evidence="1">
    <location>
        <begin position="70"/>
        <end position="83"/>
    </location>
</feature>
<dbReference type="OrthoDB" id="56744at2"/>
<sequence>MEGNSISEKDSSVDACIDTLKDLLADTNQLFELPESKRVELMTLAGQLSRPNKTESDRRRKDAKKAAKRKIVEREKHARKETGIRSARESNVFVAPKFLDLPKERKYTTLDSPRNCYVCKAEFTTLHHFYDTMCTSCGDFNYAKRFQTADLTDQVAVVTGSRLKIGYHITLMMLRSGATVVATTRFPVDSALRFSKEEDFTQWGHRLHIHGLDLRHIPSVEIFCNYIELKYKRLDILINNAAQTVRRPAGFFKHLMDKENLPIQELPEFAQTLLKEHFNCLNELQSLSGKTVNKTNMPVTWHGEAPGIGLRASAQLSQIPYSFDNSLAANEVFPEGKLDADLQQVDLRKTNSWRLKLGEIETLEMVEVQLVNAIAPFVLCNRLSVLMRKENTGQKHIINVSAMEGKFHSFKKIARHPHTNMAKAALNMLTHTSASEFAKDGVYMNAVDTGWVTDEDPIELSKKKEEMHDFQPPLDIVDGAARVLDPLLDGINTGKHWSGKFLKDYMPISW</sequence>
<dbReference type="InterPro" id="IPR036291">
    <property type="entry name" value="NAD(P)-bd_dom_sf"/>
</dbReference>
<name>A0A2W1N0K4_9FLAO</name>
<keyword evidence="3" id="KW-1185">Reference proteome</keyword>
<feature type="region of interest" description="Disordered" evidence="1">
    <location>
        <begin position="44"/>
        <end position="83"/>
    </location>
</feature>
<dbReference type="InterPro" id="IPR002347">
    <property type="entry name" value="SDR_fam"/>
</dbReference>
<dbReference type="GO" id="GO:0016491">
    <property type="term" value="F:oxidoreductase activity"/>
    <property type="evidence" value="ECO:0007669"/>
    <property type="project" value="TreeGrafter"/>
</dbReference>
<gene>
    <name evidence="2" type="ORF">DNU06_05595</name>
</gene>
<dbReference type="Pfam" id="PF13561">
    <property type="entry name" value="adh_short_C2"/>
    <property type="match status" value="1"/>
</dbReference>
<evidence type="ECO:0000256" key="1">
    <source>
        <dbReference type="SAM" id="MobiDB-lite"/>
    </source>
</evidence>
<reference evidence="2 3" key="1">
    <citation type="submission" date="2018-06" db="EMBL/GenBank/DDBJ databases">
        <title>The draft genome sequence of Crocinitomix sp. SM1701.</title>
        <authorList>
            <person name="Zhang X."/>
        </authorList>
    </citation>
    <scope>NUCLEOTIDE SEQUENCE [LARGE SCALE GENOMIC DNA]</scope>
    <source>
        <strain evidence="2 3">SM1701</strain>
    </source>
</reference>
<comment type="caution">
    <text evidence="2">The sequence shown here is derived from an EMBL/GenBank/DDBJ whole genome shotgun (WGS) entry which is preliminary data.</text>
</comment>
<dbReference type="EMBL" id="QKSB01000002">
    <property type="protein sequence ID" value="PZE18089.1"/>
    <property type="molecule type" value="Genomic_DNA"/>
</dbReference>
<dbReference type="InterPro" id="IPR051468">
    <property type="entry name" value="Fungal_SecMetab_SDRs"/>
</dbReference>
<dbReference type="PANTHER" id="PTHR43544:SF2">
    <property type="entry name" value="OXIDOREDUCTASE"/>
    <property type="match status" value="1"/>
</dbReference>
<dbReference type="Proteomes" id="UP000249248">
    <property type="component" value="Unassembled WGS sequence"/>
</dbReference>
<accession>A0A2W1N0K4</accession>
<dbReference type="AlphaFoldDB" id="A0A2W1N0K4"/>
<dbReference type="GO" id="GO:0005737">
    <property type="term" value="C:cytoplasm"/>
    <property type="evidence" value="ECO:0007669"/>
    <property type="project" value="TreeGrafter"/>
</dbReference>
<organism evidence="2 3">
    <name type="scientific">Putridiphycobacter roseus</name>
    <dbReference type="NCBI Taxonomy" id="2219161"/>
    <lineage>
        <taxon>Bacteria</taxon>
        <taxon>Pseudomonadati</taxon>
        <taxon>Bacteroidota</taxon>
        <taxon>Flavobacteriia</taxon>
        <taxon>Flavobacteriales</taxon>
        <taxon>Crocinitomicaceae</taxon>
        <taxon>Putridiphycobacter</taxon>
    </lineage>
</organism>
<dbReference type="SUPFAM" id="SSF51735">
    <property type="entry name" value="NAD(P)-binding Rossmann-fold domains"/>
    <property type="match status" value="1"/>
</dbReference>